<dbReference type="Pfam" id="PF07819">
    <property type="entry name" value="PGAP1"/>
    <property type="match status" value="1"/>
</dbReference>
<name>A0A0N7F4R3_9PSEU</name>
<feature type="domain" description="GPI inositol-deacylase PGAP1-like alpha/beta" evidence="2">
    <location>
        <begin position="35"/>
        <end position="79"/>
    </location>
</feature>
<feature type="region of interest" description="Disordered" evidence="1">
    <location>
        <begin position="293"/>
        <end position="348"/>
    </location>
</feature>
<keyword evidence="4" id="KW-1185">Reference proteome</keyword>
<dbReference type="RefSeq" id="WP_054294047.1">
    <property type="nucleotide sequence ID" value="NZ_CP012752.1"/>
</dbReference>
<dbReference type="KEGG" id="kphy:AOZ06_39565"/>
<dbReference type="STRING" id="860235.AOZ06_39565"/>
<gene>
    <name evidence="3" type="ORF">AOZ06_39565</name>
</gene>
<organism evidence="3 4">
    <name type="scientific">Kibdelosporangium phytohabitans</name>
    <dbReference type="NCBI Taxonomy" id="860235"/>
    <lineage>
        <taxon>Bacteria</taxon>
        <taxon>Bacillati</taxon>
        <taxon>Actinomycetota</taxon>
        <taxon>Actinomycetes</taxon>
        <taxon>Pseudonocardiales</taxon>
        <taxon>Pseudonocardiaceae</taxon>
        <taxon>Kibdelosporangium</taxon>
    </lineage>
</organism>
<evidence type="ECO:0000256" key="1">
    <source>
        <dbReference type="SAM" id="MobiDB-lite"/>
    </source>
</evidence>
<dbReference type="EMBL" id="CP012752">
    <property type="protein sequence ID" value="ALG12151.1"/>
    <property type="molecule type" value="Genomic_DNA"/>
</dbReference>
<dbReference type="Proteomes" id="UP000063699">
    <property type="component" value="Chromosome"/>
</dbReference>
<accession>A0A0N7F4R3</accession>
<evidence type="ECO:0000313" key="4">
    <source>
        <dbReference type="Proteomes" id="UP000063699"/>
    </source>
</evidence>
<reference evidence="3 4" key="1">
    <citation type="submission" date="2015-07" db="EMBL/GenBank/DDBJ databases">
        <title>Genome sequencing of Kibdelosporangium phytohabitans.</title>
        <authorList>
            <person name="Qin S."/>
            <person name="Xing K."/>
        </authorList>
    </citation>
    <scope>NUCLEOTIDE SEQUENCE [LARGE SCALE GENOMIC DNA]</scope>
    <source>
        <strain evidence="3 4">KLBMP1111</strain>
    </source>
</reference>
<evidence type="ECO:0000259" key="2">
    <source>
        <dbReference type="Pfam" id="PF07819"/>
    </source>
</evidence>
<evidence type="ECO:0000313" key="3">
    <source>
        <dbReference type="EMBL" id="ALG12151.1"/>
    </source>
</evidence>
<dbReference type="InterPro" id="IPR012908">
    <property type="entry name" value="PGAP1-ab_dom-like"/>
</dbReference>
<dbReference type="GO" id="GO:0016788">
    <property type="term" value="F:hydrolase activity, acting on ester bonds"/>
    <property type="evidence" value="ECO:0007669"/>
    <property type="project" value="InterPro"/>
</dbReference>
<dbReference type="AlphaFoldDB" id="A0A0N7F4R3"/>
<feature type="compositionally biased region" description="Polar residues" evidence="1">
    <location>
        <begin position="337"/>
        <end position="348"/>
    </location>
</feature>
<dbReference type="InterPro" id="IPR029058">
    <property type="entry name" value="AB_hydrolase_fold"/>
</dbReference>
<dbReference type="SUPFAM" id="SSF53474">
    <property type="entry name" value="alpha/beta-Hydrolases"/>
    <property type="match status" value="1"/>
</dbReference>
<feature type="compositionally biased region" description="Polar residues" evidence="1">
    <location>
        <begin position="294"/>
        <end position="313"/>
    </location>
</feature>
<protein>
    <recommendedName>
        <fullName evidence="2">GPI inositol-deacylase PGAP1-like alpha/beta domain-containing protein</fullName>
    </recommendedName>
</protein>
<proteinExistence type="predicted"/>
<sequence>MLTFDYHDHSARWVDAPAIGPAVGDAIDCLFKATGEKVIVVAHSMGGLAARHALAQQADRSKEVSTVITFGTPAKGSLIAVLGDATLDAGAIANRVIGVVRLILATCGHAASDTLRTGTPCDLLPEPARAFDSQAGLALRYGSPQLAAPKPFPKNVKVHALAGDTVLTVAKAGWFRLPWEVDKVPVGDLVVMTDSATSGATGSRTASCAYQLNAVRAGTDQVGLTLGFTAENDVAQPITSALGACFHSDLMRTIQLTNDAGSNRTVVLCSAAGNHGTRLCTSTGPRIQCHKCRNQTSQSRGASNSTTDRNAGSGQEVPGPADPTISSVPTAAPPVTKSFSSLRGPQPT</sequence>
<dbReference type="Gene3D" id="3.40.50.1820">
    <property type="entry name" value="alpha/beta hydrolase"/>
    <property type="match status" value="1"/>
</dbReference>